<accession>A0ACB8S3E7</accession>
<name>A0ACB8S3E7_9AGAM</name>
<comment type="caution">
    <text evidence="1">The sequence shown here is derived from an EMBL/GenBank/DDBJ whole genome shotgun (WGS) entry which is preliminary data.</text>
</comment>
<gene>
    <name evidence="1" type="ORF">FA95DRAFT_1570362</name>
</gene>
<organism evidence="1 2">
    <name type="scientific">Auriscalpium vulgare</name>
    <dbReference type="NCBI Taxonomy" id="40419"/>
    <lineage>
        <taxon>Eukaryota</taxon>
        <taxon>Fungi</taxon>
        <taxon>Dikarya</taxon>
        <taxon>Basidiomycota</taxon>
        <taxon>Agaricomycotina</taxon>
        <taxon>Agaricomycetes</taxon>
        <taxon>Russulales</taxon>
        <taxon>Auriscalpiaceae</taxon>
        <taxon>Auriscalpium</taxon>
    </lineage>
</organism>
<keyword evidence="2" id="KW-1185">Reference proteome</keyword>
<reference evidence="1" key="2">
    <citation type="journal article" date="2022" name="New Phytol.">
        <title>Evolutionary transition to the ectomycorrhizal habit in the genomes of a hyperdiverse lineage of mushroom-forming fungi.</title>
        <authorList>
            <person name="Looney B."/>
            <person name="Miyauchi S."/>
            <person name="Morin E."/>
            <person name="Drula E."/>
            <person name="Courty P.E."/>
            <person name="Kohler A."/>
            <person name="Kuo A."/>
            <person name="LaButti K."/>
            <person name="Pangilinan J."/>
            <person name="Lipzen A."/>
            <person name="Riley R."/>
            <person name="Andreopoulos W."/>
            <person name="He G."/>
            <person name="Johnson J."/>
            <person name="Nolan M."/>
            <person name="Tritt A."/>
            <person name="Barry K.W."/>
            <person name="Grigoriev I.V."/>
            <person name="Nagy L.G."/>
            <person name="Hibbett D."/>
            <person name="Henrissat B."/>
            <person name="Matheny P.B."/>
            <person name="Labbe J."/>
            <person name="Martin F.M."/>
        </authorList>
    </citation>
    <scope>NUCLEOTIDE SEQUENCE</scope>
    <source>
        <strain evidence="1">FP105234-sp</strain>
    </source>
</reference>
<evidence type="ECO:0000313" key="1">
    <source>
        <dbReference type="EMBL" id="KAI0050789.1"/>
    </source>
</evidence>
<dbReference type="EMBL" id="MU275858">
    <property type="protein sequence ID" value="KAI0050789.1"/>
    <property type="molecule type" value="Genomic_DNA"/>
</dbReference>
<dbReference type="Proteomes" id="UP000814033">
    <property type="component" value="Unassembled WGS sequence"/>
</dbReference>
<protein>
    <submittedName>
        <fullName evidence="1">Uncharacterized protein</fullName>
    </submittedName>
</protein>
<proteinExistence type="predicted"/>
<reference evidence="1" key="1">
    <citation type="submission" date="2021-02" db="EMBL/GenBank/DDBJ databases">
        <authorList>
            <consortium name="DOE Joint Genome Institute"/>
            <person name="Ahrendt S."/>
            <person name="Looney B.P."/>
            <person name="Miyauchi S."/>
            <person name="Morin E."/>
            <person name="Drula E."/>
            <person name="Courty P.E."/>
            <person name="Chicoki N."/>
            <person name="Fauchery L."/>
            <person name="Kohler A."/>
            <person name="Kuo A."/>
            <person name="Labutti K."/>
            <person name="Pangilinan J."/>
            <person name="Lipzen A."/>
            <person name="Riley R."/>
            <person name="Andreopoulos W."/>
            <person name="He G."/>
            <person name="Johnson J."/>
            <person name="Barry K.W."/>
            <person name="Grigoriev I.V."/>
            <person name="Nagy L."/>
            <person name="Hibbett D."/>
            <person name="Henrissat B."/>
            <person name="Matheny P.B."/>
            <person name="Labbe J."/>
            <person name="Martin F."/>
        </authorList>
    </citation>
    <scope>NUCLEOTIDE SEQUENCE</scope>
    <source>
        <strain evidence="1">FP105234-sp</strain>
    </source>
</reference>
<evidence type="ECO:0000313" key="2">
    <source>
        <dbReference type="Proteomes" id="UP000814033"/>
    </source>
</evidence>
<sequence length="144" mass="15541">MSGALLLLALAASARVSLLSDIRIRSRAERSHNHLKTLKLADDDVCAAEFNRFGPILAHSLGAFSMGRAASTKFCDAVFGLRQVVQRLTLPSSPCHRCQGLLLNQLSIVMLVDKLSSDKPVSALYALLPSVRPLSSRASLSLTR</sequence>